<dbReference type="GeneID" id="104707725"/>
<feature type="region of interest" description="Disordered" evidence="1">
    <location>
        <begin position="1"/>
        <end position="86"/>
    </location>
</feature>
<proteinExistence type="predicted"/>
<sequence>MDSGSSKTEAEGVQIASTVAETVETTTGESSCASSMSKDISDSDDNESDEEDKGGSTSDHPVWLVDEISGGYFSPDSDSYTDEEDERKARLYRRNLHFSDGFLVEEGTGPPSYQCRGSIGAIKLKSLDDEHSPVEGRTQLQYAQDMARLSLRKYNALNETDVKLDHVVRMTGSSPGSWTASYISFMAKESDEDDTLVEYQAKVAKKKSERKTYPIFCRPSPKLDPDM</sequence>
<dbReference type="Proteomes" id="UP000694864">
    <property type="component" value="Chromosome 8"/>
</dbReference>
<feature type="compositionally biased region" description="Low complexity" evidence="1">
    <location>
        <begin position="16"/>
        <end position="38"/>
    </location>
</feature>
<evidence type="ECO:0000256" key="1">
    <source>
        <dbReference type="SAM" id="MobiDB-lite"/>
    </source>
</evidence>
<keyword evidence="2" id="KW-1185">Reference proteome</keyword>
<gene>
    <name evidence="3" type="primary">LOC104707725</name>
</gene>
<reference evidence="3" key="2">
    <citation type="submission" date="2025-08" db="UniProtKB">
        <authorList>
            <consortium name="RefSeq"/>
        </authorList>
    </citation>
    <scope>IDENTIFICATION</scope>
    <source>
        <tissue evidence="3">Leaf</tissue>
    </source>
</reference>
<dbReference type="InterPro" id="IPR006525">
    <property type="entry name" value="Cystatin-related_pln"/>
</dbReference>
<evidence type="ECO:0000313" key="2">
    <source>
        <dbReference type="Proteomes" id="UP000694864"/>
    </source>
</evidence>
<protein>
    <submittedName>
        <fullName evidence="3">Uncharacterized protein LOC104707725</fullName>
    </submittedName>
</protein>
<evidence type="ECO:0000313" key="3">
    <source>
        <dbReference type="RefSeq" id="XP_010422449.1"/>
    </source>
</evidence>
<feature type="compositionally biased region" description="Acidic residues" evidence="1">
    <location>
        <begin position="42"/>
        <end position="52"/>
    </location>
</feature>
<accession>A0ABM0T8E7</accession>
<dbReference type="NCBIfam" id="TIGR01638">
    <property type="entry name" value="Atha_cystat_rel"/>
    <property type="match status" value="1"/>
</dbReference>
<organism evidence="2 3">
    <name type="scientific">Camelina sativa</name>
    <name type="common">False flax</name>
    <name type="synonym">Myagrum sativum</name>
    <dbReference type="NCBI Taxonomy" id="90675"/>
    <lineage>
        <taxon>Eukaryota</taxon>
        <taxon>Viridiplantae</taxon>
        <taxon>Streptophyta</taxon>
        <taxon>Embryophyta</taxon>
        <taxon>Tracheophyta</taxon>
        <taxon>Spermatophyta</taxon>
        <taxon>Magnoliopsida</taxon>
        <taxon>eudicotyledons</taxon>
        <taxon>Gunneridae</taxon>
        <taxon>Pentapetalae</taxon>
        <taxon>rosids</taxon>
        <taxon>malvids</taxon>
        <taxon>Brassicales</taxon>
        <taxon>Brassicaceae</taxon>
        <taxon>Camelineae</taxon>
        <taxon>Camelina</taxon>
    </lineage>
</organism>
<name>A0ABM0T8E7_CAMSA</name>
<dbReference type="PANTHER" id="PTHR31228:SF10">
    <property type="entry name" value="CYSTATIN_MONELLIN SUPERFAMILY PROTEIN"/>
    <property type="match status" value="1"/>
</dbReference>
<dbReference type="PANTHER" id="PTHR31228">
    <property type="entry name" value="CYSTATIN/MONELLIN SUPERFAMILY PROTEIN"/>
    <property type="match status" value="1"/>
</dbReference>
<dbReference type="RefSeq" id="XP_010422449.1">
    <property type="nucleotide sequence ID" value="XM_010424147.1"/>
</dbReference>
<reference evidence="2" key="1">
    <citation type="journal article" date="2014" name="Nat. Commun.">
        <title>The emerging biofuel crop Camelina sativa retains a highly undifferentiated hexaploid genome structure.</title>
        <authorList>
            <person name="Kagale S."/>
            <person name="Koh C."/>
            <person name="Nixon J."/>
            <person name="Bollina V."/>
            <person name="Clarke W.E."/>
            <person name="Tuteja R."/>
            <person name="Spillane C."/>
            <person name="Robinson S.J."/>
            <person name="Links M.G."/>
            <person name="Clarke C."/>
            <person name="Higgins E.E."/>
            <person name="Huebert T."/>
            <person name="Sharpe A.G."/>
            <person name="Parkin I.A."/>
        </authorList>
    </citation>
    <scope>NUCLEOTIDE SEQUENCE [LARGE SCALE GENOMIC DNA]</scope>
    <source>
        <strain evidence="2">cv. DH55</strain>
    </source>
</reference>